<dbReference type="HOGENOM" id="CLU_063413_0_0_10"/>
<evidence type="ECO:0008006" key="3">
    <source>
        <dbReference type="Google" id="ProtNLM"/>
    </source>
</evidence>
<dbReference type="SUPFAM" id="SSF49464">
    <property type="entry name" value="Carboxypeptidase regulatory domain-like"/>
    <property type="match status" value="1"/>
</dbReference>
<dbReference type="EMBL" id="CP002691">
    <property type="protein sequence ID" value="AEE48331.1"/>
    <property type="molecule type" value="Genomic_DNA"/>
</dbReference>
<evidence type="ECO:0000313" key="2">
    <source>
        <dbReference type="Proteomes" id="UP000008461"/>
    </source>
</evidence>
<dbReference type="eggNOG" id="COG1629">
    <property type="taxonomic scope" value="Bacteria"/>
</dbReference>
<accession>F4KY68</accession>
<dbReference type="OrthoDB" id="1223654at2"/>
<keyword evidence="2" id="KW-1185">Reference proteome</keyword>
<dbReference type="KEGG" id="hhy:Halhy_0420"/>
<proteinExistence type="predicted"/>
<protein>
    <recommendedName>
        <fullName evidence="3">Carboxypeptidase-like regulatory domain-containing protein</fullName>
    </recommendedName>
</protein>
<reference evidence="1 2" key="1">
    <citation type="journal article" date="2011" name="Stand. Genomic Sci.">
        <title>Complete genome sequence of Haliscomenobacter hydrossis type strain (O).</title>
        <authorList>
            <consortium name="US DOE Joint Genome Institute (JGI-PGF)"/>
            <person name="Daligault H."/>
            <person name="Lapidus A."/>
            <person name="Zeytun A."/>
            <person name="Nolan M."/>
            <person name="Lucas S."/>
            <person name="Del Rio T.G."/>
            <person name="Tice H."/>
            <person name="Cheng J.F."/>
            <person name="Tapia R."/>
            <person name="Han C."/>
            <person name="Goodwin L."/>
            <person name="Pitluck S."/>
            <person name="Liolios K."/>
            <person name="Pagani I."/>
            <person name="Ivanova N."/>
            <person name="Huntemann M."/>
            <person name="Mavromatis K."/>
            <person name="Mikhailova N."/>
            <person name="Pati A."/>
            <person name="Chen A."/>
            <person name="Palaniappan K."/>
            <person name="Land M."/>
            <person name="Hauser L."/>
            <person name="Brambilla E.M."/>
            <person name="Rohde M."/>
            <person name="Verbarg S."/>
            <person name="Goker M."/>
            <person name="Bristow J."/>
            <person name="Eisen J.A."/>
            <person name="Markowitz V."/>
            <person name="Hugenholtz P."/>
            <person name="Kyrpides N.C."/>
            <person name="Klenk H.P."/>
            <person name="Woyke T."/>
        </authorList>
    </citation>
    <scope>NUCLEOTIDE SEQUENCE [LARGE SCALE GENOMIC DNA]</scope>
    <source>
        <strain evidence="2">ATCC 27775 / DSM 1100 / LMG 10767 / O</strain>
    </source>
</reference>
<dbReference type="Gene3D" id="2.60.40.1120">
    <property type="entry name" value="Carboxypeptidase-like, regulatory domain"/>
    <property type="match status" value="1"/>
</dbReference>
<dbReference type="Proteomes" id="UP000008461">
    <property type="component" value="Chromosome"/>
</dbReference>
<sequence length="396" mass="45777">MRSRFYLLGFVLLLAQVGVAQTARLLGKIVDETTNEPLAFASIYYNNTTIGTQSDINGKFSIPYKGLNVEMVVSYVGYETINFPIGERYDGKIMVFKMRHLARSMQEFEVSSKRGKSWYNNFELFKKKAIGVGLFANNCKILNPEALQFSYDTATLTMRASADEMLKIEHQAFGFLINYSLSQFEYNILTRVFIIKGFPFFEKMTGSPAQERRWRNNQKLAYEGSMLHFVHSIHNRSLKQEGFELNWVERKPNPAFVEDPKIKKAVNALKRQTLYEASQPTNTHQQTISRADQDRFVEFVDTSSVTYEDFLVEEDSTMYLQFRNYLQVKYIMSGHTWVSNQSGPKSSLVYLSKERVALDPSGRVLEPDMMMLEGYWATQLLGDLLPFDYLPQKEKD</sequence>
<organism evidence="1 2">
    <name type="scientific">Haliscomenobacter hydrossis (strain ATCC 27775 / DSM 1100 / LMG 10767 / O)</name>
    <dbReference type="NCBI Taxonomy" id="760192"/>
    <lineage>
        <taxon>Bacteria</taxon>
        <taxon>Pseudomonadati</taxon>
        <taxon>Bacteroidota</taxon>
        <taxon>Saprospiria</taxon>
        <taxon>Saprospirales</taxon>
        <taxon>Haliscomenobacteraceae</taxon>
        <taxon>Haliscomenobacter</taxon>
    </lineage>
</organism>
<evidence type="ECO:0000313" key="1">
    <source>
        <dbReference type="EMBL" id="AEE48331.1"/>
    </source>
</evidence>
<reference key="2">
    <citation type="submission" date="2011-04" db="EMBL/GenBank/DDBJ databases">
        <title>Complete sequence of chromosome of Haliscomenobacter hydrossis DSM 1100.</title>
        <authorList>
            <consortium name="US DOE Joint Genome Institute (JGI-PGF)"/>
            <person name="Lucas S."/>
            <person name="Han J."/>
            <person name="Lapidus A."/>
            <person name="Bruce D."/>
            <person name="Goodwin L."/>
            <person name="Pitluck S."/>
            <person name="Peters L."/>
            <person name="Kyrpides N."/>
            <person name="Mavromatis K."/>
            <person name="Ivanova N."/>
            <person name="Ovchinnikova G."/>
            <person name="Pagani I."/>
            <person name="Daligault H."/>
            <person name="Detter J.C."/>
            <person name="Han C."/>
            <person name="Land M."/>
            <person name="Hauser L."/>
            <person name="Markowitz V."/>
            <person name="Cheng J.-F."/>
            <person name="Hugenholtz P."/>
            <person name="Woyke T."/>
            <person name="Wu D."/>
            <person name="Verbarg S."/>
            <person name="Frueling A."/>
            <person name="Brambilla E."/>
            <person name="Klenk H.-P."/>
            <person name="Eisen J.A."/>
        </authorList>
    </citation>
    <scope>NUCLEOTIDE SEQUENCE</scope>
    <source>
        <strain>DSM 1100</strain>
    </source>
</reference>
<dbReference type="InterPro" id="IPR008969">
    <property type="entry name" value="CarboxyPept-like_regulatory"/>
</dbReference>
<dbReference type="STRING" id="760192.Halhy_0420"/>
<dbReference type="RefSeq" id="WP_013762895.1">
    <property type="nucleotide sequence ID" value="NC_015510.1"/>
</dbReference>
<gene>
    <name evidence="1" type="ordered locus">Halhy_0420</name>
</gene>
<dbReference type="Pfam" id="PF13715">
    <property type="entry name" value="CarbopepD_reg_2"/>
    <property type="match status" value="1"/>
</dbReference>
<dbReference type="AlphaFoldDB" id="F4KY68"/>
<name>F4KY68_HALH1</name>